<protein>
    <recommendedName>
        <fullName evidence="7">UPF0056 membrane protein</fullName>
    </recommendedName>
</protein>
<feature type="transmembrane region" description="Helical" evidence="7">
    <location>
        <begin position="125"/>
        <end position="148"/>
    </location>
</feature>
<keyword evidence="4 7" id="KW-0812">Transmembrane</keyword>
<keyword evidence="3" id="KW-1003">Cell membrane</keyword>
<reference evidence="8 9" key="1">
    <citation type="submission" date="2023-07" db="EMBL/GenBank/DDBJ databases">
        <title>Sorghum-associated microbial communities from plants grown in Nebraska, USA.</title>
        <authorList>
            <person name="Schachtman D."/>
        </authorList>
    </citation>
    <scope>NUCLEOTIDE SEQUENCE [LARGE SCALE GENOMIC DNA]</scope>
    <source>
        <strain evidence="8 9">BE187</strain>
    </source>
</reference>
<proteinExistence type="inferred from homology"/>
<evidence type="ECO:0000256" key="4">
    <source>
        <dbReference type="ARBA" id="ARBA00022692"/>
    </source>
</evidence>
<name>A0ABU1VKV5_9GAMM</name>
<sequence length="216" mass="22669">MQATIALESPATRSHYELGAPEVFTFLFVMLGPLKLLGAFAQATATLPATQVRALAVKATLIATAAVVLGGLIGASLMGKWKIDSPILEITAGIILFLVALQLVMQQYEAPAPSSATTQKAPPALMHVVFPMVLTPYGIALVIVLLALSADPARTLLIVGIVLAIMLLNLLGMLCAHWIMRRVALPLGILGAVLAVLQVALALQLVFDGLRGLHVV</sequence>
<evidence type="ECO:0000256" key="3">
    <source>
        <dbReference type="ARBA" id="ARBA00022475"/>
    </source>
</evidence>
<dbReference type="PANTHER" id="PTHR33508">
    <property type="entry name" value="UPF0056 MEMBRANE PROTEIN YHCE"/>
    <property type="match status" value="1"/>
</dbReference>
<feature type="transmembrane region" description="Helical" evidence="7">
    <location>
        <begin position="55"/>
        <end position="75"/>
    </location>
</feature>
<dbReference type="Proteomes" id="UP001267878">
    <property type="component" value="Unassembled WGS sequence"/>
</dbReference>
<feature type="transmembrane region" description="Helical" evidence="7">
    <location>
        <begin position="23"/>
        <end position="43"/>
    </location>
</feature>
<evidence type="ECO:0000256" key="1">
    <source>
        <dbReference type="ARBA" id="ARBA00004651"/>
    </source>
</evidence>
<comment type="similarity">
    <text evidence="2 7">Belongs to the UPF0056 (MarC) family.</text>
</comment>
<dbReference type="RefSeq" id="WP_310051665.1">
    <property type="nucleotide sequence ID" value="NZ_JAVDVW010000001.1"/>
</dbReference>
<feature type="transmembrane region" description="Helical" evidence="7">
    <location>
        <begin position="155"/>
        <end position="179"/>
    </location>
</feature>
<evidence type="ECO:0000313" key="9">
    <source>
        <dbReference type="Proteomes" id="UP001267878"/>
    </source>
</evidence>
<feature type="transmembrane region" description="Helical" evidence="7">
    <location>
        <begin position="87"/>
        <end position="105"/>
    </location>
</feature>
<dbReference type="InterPro" id="IPR002771">
    <property type="entry name" value="Multi_antbiot-R_MarC"/>
</dbReference>
<keyword evidence="6 7" id="KW-0472">Membrane</keyword>
<evidence type="ECO:0000256" key="7">
    <source>
        <dbReference type="RuleBase" id="RU362048"/>
    </source>
</evidence>
<dbReference type="EMBL" id="JAVDVW010000001">
    <property type="protein sequence ID" value="MDR7098118.1"/>
    <property type="molecule type" value="Genomic_DNA"/>
</dbReference>
<evidence type="ECO:0000256" key="5">
    <source>
        <dbReference type="ARBA" id="ARBA00022989"/>
    </source>
</evidence>
<evidence type="ECO:0000313" key="8">
    <source>
        <dbReference type="EMBL" id="MDR7098118.1"/>
    </source>
</evidence>
<keyword evidence="5 7" id="KW-1133">Transmembrane helix</keyword>
<dbReference type="Pfam" id="PF01914">
    <property type="entry name" value="MarC"/>
    <property type="match status" value="1"/>
</dbReference>
<accession>A0ABU1VKV5</accession>
<comment type="caution">
    <text evidence="8">The sequence shown here is derived from an EMBL/GenBank/DDBJ whole genome shotgun (WGS) entry which is preliminary data.</text>
</comment>
<evidence type="ECO:0000256" key="2">
    <source>
        <dbReference type="ARBA" id="ARBA00009784"/>
    </source>
</evidence>
<gene>
    <name evidence="8" type="ORF">J2X04_000465</name>
</gene>
<keyword evidence="9" id="KW-1185">Reference proteome</keyword>
<dbReference type="PANTHER" id="PTHR33508:SF1">
    <property type="entry name" value="UPF0056 MEMBRANE PROTEIN YHCE"/>
    <property type="match status" value="1"/>
</dbReference>
<organism evidence="8 9">
    <name type="scientific">Agrilutibacter niabensis</name>
    <dbReference type="NCBI Taxonomy" id="380628"/>
    <lineage>
        <taxon>Bacteria</taxon>
        <taxon>Pseudomonadati</taxon>
        <taxon>Pseudomonadota</taxon>
        <taxon>Gammaproteobacteria</taxon>
        <taxon>Lysobacterales</taxon>
        <taxon>Lysobacteraceae</taxon>
        <taxon>Agrilutibacter</taxon>
    </lineage>
</organism>
<comment type="subcellular location">
    <subcellularLocation>
        <location evidence="1 7">Cell membrane</location>
        <topology evidence="1 7">Multi-pass membrane protein</topology>
    </subcellularLocation>
</comment>
<evidence type="ECO:0000256" key="6">
    <source>
        <dbReference type="ARBA" id="ARBA00023136"/>
    </source>
</evidence>
<feature type="transmembrane region" description="Helical" evidence="7">
    <location>
        <begin position="185"/>
        <end position="207"/>
    </location>
</feature>